<feature type="transmembrane region" description="Helical" evidence="1">
    <location>
        <begin position="21"/>
        <end position="36"/>
    </location>
</feature>
<keyword evidence="1" id="KW-0812">Transmembrane</keyword>
<name>A0A266LR43_PSEFR</name>
<gene>
    <name evidence="2" type="ORF">CJF43_16760</name>
</gene>
<keyword evidence="1" id="KW-0472">Membrane</keyword>
<comment type="caution">
    <text evidence="2">The sequence shown here is derived from an EMBL/GenBank/DDBJ whole genome shotgun (WGS) entry which is preliminary data.</text>
</comment>
<keyword evidence="1" id="KW-1133">Transmembrane helix</keyword>
<organism evidence="2 3">
    <name type="scientific">Pseudomonas fragi</name>
    <dbReference type="NCBI Taxonomy" id="296"/>
    <lineage>
        <taxon>Bacteria</taxon>
        <taxon>Pseudomonadati</taxon>
        <taxon>Pseudomonadota</taxon>
        <taxon>Gammaproteobacteria</taxon>
        <taxon>Pseudomonadales</taxon>
        <taxon>Pseudomonadaceae</taxon>
        <taxon>Pseudomonas</taxon>
    </lineage>
</organism>
<protein>
    <submittedName>
        <fullName evidence="2">Uncharacterized protein</fullName>
    </submittedName>
</protein>
<dbReference type="Proteomes" id="UP000216113">
    <property type="component" value="Unassembled WGS sequence"/>
</dbReference>
<evidence type="ECO:0000313" key="3">
    <source>
        <dbReference type="Proteomes" id="UP000216113"/>
    </source>
</evidence>
<dbReference type="AlphaFoldDB" id="A0A266LR43"/>
<accession>A0A266LR43</accession>
<evidence type="ECO:0000313" key="2">
    <source>
        <dbReference type="EMBL" id="OZY40494.1"/>
    </source>
</evidence>
<proteinExistence type="predicted"/>
<reference evidence="2 3" key="1">
    <citation type="submission" date="2017-08" db="EMBL/GenBank/DDBJ databases">
        <title>Genomic and metabolic characterisation of spoilage-associated Pseudomonas species.</title>
        <authorList>
            <person name="Stanborough T."/>
            <person name="Fegan N."/>
            <person name="Powell S.M."/>
            <person name="Singh T."/>
            <person name="Tamplin M.L."/>
            <person name="Chandry P.S."/>
        </authorList>
    </citation>
    <scope>NUCLEOTIDE SEQUENCE [LARGE SCALE GENOMIC DNA]</scope>
    <source>
        <strain evidence="2 3">F1820</strain>
    </source>
</reference>
<dbReference type="EMBL" id="NQKL01000014">
    <property type="protein sequence ID" value="OZY40494.1"/>
    <property type="molecule type" value="Genomic_DNA"/>
</dbReference>
<dbReference type="RefSeq" id="WP_095030129.1">
    <property type="nucleotide sequence ID" value="NZ_NQKL01000014.1"/>
</dbReference>
<sequence>MASKKLEAIREWFTPKRRRRAGGALLITSMVGPFLYPSGYWVSVMAPGIIFFFGAWPSIVHDKR</sequence>
<evidence type="ECO:0000256" key="1">
    <source>
        <dbReference type="SAM" id="Phobius"/>
    </source>
</evidence>